<dbReference type="PROSITE" id="PS50112">
    <property type="entry name" value="PAS"/>
    <property type="match status" value="1"/>
</dbReference>
<accession>A0ABQ1IYF8</accession>
<dbReference type="RefSeq" id="WP_188581296.1">
    <property type="nucleotide sequence ID" value="NZ_BMDZ01000062.1"/>
</dbReference>
<dbReference type="PANTHER" id="PTHR44757">
    <property type="entry name" value="DIGUANYLATE CYCLASE DGCP"/>
    <property type="match status" value="1"/>
</dbReference>
<evidence type="ECO:0000256" key="1">
    <source>
        <dbReference type="SAM" id="Coils"/>
    </source>
</evidence>
<dbReference type="Proteomes" id="UP000603352">
    <property type="component" value="Unassembled WGS sequence"/>
</dbReference>
<comment type="caution">
    <text evidence="6">The sequence shown here is derived from an EMBL/GenBank/DDBJ whole genome shotgun (WGS) entry which is preliminary data.</text>
</comment>
<dbReference type="InterPro" id="IPR000700">
    <property type="entry name" value="PAS-assoc_C"/>
</dbReference>
<dbReference type="CDD" id="cd01949">
    <property type="entry name" value="GGDEF"/>
    <property type="match status" value="1"/>
</dbReference>
<sequence>MRETGHKPPSSIDPRHRMPDGHASHLRALHRIIIADHDDAPARFQDYLAAGRQILGMSVGLISHIVDDRFQVLAAAGGGLSSGDVFPLAGTYCAEVISRRASVALLHVGTDPVLCVHPAYSQFGFESYIAAPIWVSGRLFGTIAFMDRAIRHAGFHDDDIEFLEMMATAIGGAIARQHADDARRDAEAALAEAARLFSTAFEQAPIGMALVDIDGHWLQVNNAMCQILGYDEPELLAIDFQSITDPAHLESDLHLLRQLLAGEIPDYRIEKRYIRKDGRPIWAGLSVSLVRNDDGSPRYFVSQVQDIDEYKAALDTLEHQKRQIEAANQRLERLAATDPLTGLANRRAFMARFEQELTHHHVCRDSLCLLLADIDHFKAFNDRFGHPAGDVALCAVAAALAAQLRSGDMVARHGGEEFVVILPHTDLAAGRVLAKRLRQAVARIGDQPRAITLSIGITLCRPGAATDDLGRAALIAAADQALYQAKARGRNQVAVAVAAE</sequence>
<evidence type="ECO:0008006" key="8">
    <source>
        <dbReference type="Google" id="ProtNLM"/>
    </source>
</evidence>
<feature type="coiled-coil region" evidence="1">
    <location>
        <begin position="307"/>
        <end position="337"/>
    </location>
</feature>
<dbReference type="SMART" id="SM00065">
    <property type="entry name" value="GAF"/>
    <property type="match status" value="1"/>
</dbReference>
<dbReference type="CDD" id="cd00130">
    <property type="entry name" value="PAS"/>
    <property type="match status" value="1"/>
</dbReference>
<dbReference type="PROSITE" id="PS50113">
    <property type="entry name" value="PAC"/>
    <property type="match status" value="1"/>
</dbReference>
<dbReference type="InterPro" id="IPR003018">
    <property type="entry name" value="GAF"/>
</dbReference>
<evidence type="ECO:0000256" key="2">
    <source>
        <dbReference type="SAM" id="MobiDB-lite"/>
    </source>
</evidence>
<dbReference type="SUPFAM" id="SSF55073">
    <property type="entry name" value="Nucleotide cyclase"/>
    <property type="match status" value="1"/>
</dbReference>
<feature type="region of interest" description="Disordered" evidence="2">
    <location>
        <begin position="1"/>
        <end position="20"/>
    </location>
</feature>
<protein>
    <recommendedName>
        <fullName evidence="8">Diguanylate cyclase</fullName>
    </recommendedName>
</protein>
<feature type="domain" description="PAC" evidence="4">
    <location>
        <begin position="267"/>
        <end position="319"/>
    </location>
</feature>
<evidence type="ECO:0000259" key="3">
    <source>
        <dbReference type="PROSITE" id="PS50112"/>
    </source>
</evidence>
<dbReference type="SUPFAM" id="SSF55785">
    <property type="entry name" value="PYP-like sensor domain (PAS domain)"/>
    <property type="match status" value="1"/>
</dbReference>
<reference evidence="7" key="1">
    <citation type="journal article" date="2019" name="Int. J. Syst. Evol. Microbiol.">
        <title>The Global Catalogue of Microorganisms (GCM) 10K type strain sequencing project: providing services to taxonomists for standard genome sequencing and annotation.</title>
        <authorList>
            <consortium name="The Broad Institute Genomics Platform"/>
            <consortium name="The Broad Institute Genome Sequencing Center for Infectious Disease"/>
            <person name="Wu L."/>
            <person name="Ma J."/>
        </authorList>
    </citation>
    <scope>NUCLEOTIDE SEQUENCE [LARGE SCALE GENOMIC DNA]</scope>
    <source>
        <strain evidence="7">CGMCC 1.10188</strain>
    </source>
</reference>
<dbReference type="NCBIfam" id="TIGR00229">
    <property type="entry name" value="sensory_box"/>
    <property type="match status" value="1"/>
</dbReference>
<dbReference type="Gene3D" id="3.30.450.40">
    <property type="match status" value="1"/>
</dbReference>
<dbReference type="InterPro" id="IPR000014">
    <property type="entry name" value="PAS"/>
</dbReference>
<evidence type="ECO:0000259" key="5">
    <source>
        <dbReference type="PROSITE" id="PS50887"/>
    </source>
</evidence>
<dbReference type="InterPro" id="IPR029787">
    <property type="entry name" value="Nucleotide_cyclase"/>
</dbReference>
<dbReference type="PANTHER" id="PTHR44757:SF2">
    <property type="entry name" value="BIOFILM ARCHITECTURE MAINTENANCE PROTEIN MBAA"/>
    <property type="match status" value="1"/>
</dbReference>
<proteinExistence type="predicted"/>
<evidence type="ECO:0000313" key="6">
    <source>
        <dbReference type="EMBL" id="GGB55521.1"/>
    </source>
</evidence>
<dbReference type="InterPro" id="IPR035965">
    <property type="entry name" value="PAS-like_dom_sf"/>
</dbReference>
<gene>
    <name evidence="6" type="ORF">GCM10011505_40630</name>
</gene>
<dbReference type="SMART" id="SM00086">
    <property type="entry name" value="PAC"/>
    <property type="match status" value="1"/>
</dbReference>
<dbReference type="Gene3D" id="3.30.70.270">
    <property type="match status" value="1"/>
</dbReference>
<dbReference type="SMART" id="SM00091">
    <property type="entry name" value="PAS"/>
    <property type="match status" value="1"/>
</dbReference>
<dbReference type="SUPFAM" id="SSF55781">
    <property type="entry name" value="GAF domain-like"/>
    <property type="match status" value="1"/>
</dbReference>
<dbReference type="InterPro" id="IPR052155">
    <property type="entry name" value="Biofilm_reg_signaling"/>
</dbReference>
<dbReference type="EMBL" id="BMDZ01000062">
    <property type="protein sequence ID" value="GGB55521.1"/>
    <property type="molecule type" value="Genomic_DNA"/>
</dbReference>
<evidence type="ECO:0000313" key="7">
    <source>
        <dbReference type="Proteomes" id="UP000603352"/>
    </source>
</evidence>
<keyword evidence="7" id="KW-1185">Reference proteome</keyword>
<dbReference type="InterPro" id="IPR029016">
    <property type="entry name" value="GAF-like_dom_sf"/>
</dbReference>
<keyword evidence="1" id="KW-0175">Coiled coil</keyword>
<feature type="domain" description="PAS" evidence="3">
    <location>
        <begin position="193"/>
        <end position="263"/>
    </location>
</feature>
<dbReference type="InterPro" id="IPR001610">
    <property type="entry name" value="PAC"/>
</dbReference>
<evidence type="ECO:0000259" key="4">
    <source>
        <dbReference type="PROSITE" id="PS50113"/>
    </source>
</evidence>
<dbReference type="Pfam" id="PF13426">
    <property type="entry name" value="PAS_9"/>
    <property type="match status" value="1"/>
</dbReference>
<name>A0ABQ1IYF8_9PROT</name>
<dbReference type="InterPro" id="IPR000160">
    <property type="entry name" value="GGDEF_dom"/>
</dbReference>
<dbReference type="Gene3D" id="3.30.450.20">
    <property type="entry name" value="PAS domain"/>
    <property type="match status" value="1"/>
</dbReference>
<dbReference type="Pfam" id="PF00990">
    <property type="entry name" value="GGDEF"/>
    <property type="match status" value="1"/>
</dbReference>
<dbReference type="SMART" id="SM00267">
    <property type="entry name" value="GGDEF"/>
    <property type="match status" value="1"/>
</dbReference>
<dbReference type="NCBIfam" id="TIGR00254">
    <property type="entry name" value="GGDEF"/>
    <property type="match status" value="1"/>
</dbReference>
<dbReference type="Pfam" id="PF01590">
    <property type="entry name" value="GAF"/>
    <property type="match status" value="1"/>
</dbReference>
<dbReference type="InterPro" id="IPR043128">
    <property type="entry name" value="Rev_trsase/Diguanyl_cyclase"/>
</dbReference>
<feature type="domain" description="GGDEF" evidence="5">
    <location>
        <begin position="365"/>
        <end position="498"/>
    </location>
</feature>
<dbReference type="PROSITE" id="PS50887">
    <property type="entry name" value="GGDEF"/>
    <property type="match status" value="1"/>
</dbReference>
<organism evidence="6 7">
    <name type="scientific">Tistrella bauzanensis</name>
    <dbReference type="NCBI Taxonomy" id="657419"/>
    <lineage>
        <taxon>Bacteria</taxon>
        <taxon>Pseudomonadati</taxon>
        <taxon>Pseudomonadota</taxon>
        <taxon>Alphaproteobacteria</taxon>
        <taxon>Geminicoccales</taxon>
        <taxon>Geminicoccaceae</taxon>
        <taxon>Tistrella</taxon>
    </lineage>
</organism>